<name>A0A5J5F5B6_9PEZI</name>
<reference evidence="2 3" key="1">
    <citation type="submission" date="2019-09" db="EMBL/GenBank/DDBJ databases">
        <title>Draft genome of the ectomycorrhizal ascomycete Sphaerosporella brunnea.</title>
        <authorList>
            <consortium name="DOE Joint Genome Institute"/>
            <person name="Benucci G.M."/>
            <person name="Marozzi G."/>
            <person name="Antonielli L."/>
            <person name="Sanchez S."/>
            <person name="Marco P."/>
            <person name="Wang X."/>
            <person name="Falini L.B."/>
            <person name="Barry K."/>
            <person name="Haridas S."/>
            <person name="Lipzen A."/>
            <person name="Labutti K."/>
            <person name="Grigoriev I.V."/>
            <person name="Murat C."/>
            <person name="Martin F."/>
            <person name="Albertini E."/>
            <person name="Donnini D."/>
            <person name="Bonito G."/>
        </authorList>
    </citation>
    <scope>NUCLEOTIDE SEQUENCE [LARGE SCALE GENOMIC DNA]</scope>
    <source>
        <strain evidence="2 3">Sb_GMNB300</strain>
    </source>
</reference>
<feature type="signal peptide" evidence="1">
    <location>
        <begin position="1"/>
        <end position="19"/>
    </location>
</feature>
<evidence type="ECO:0000313" key="3">
    <source>
        <dbReference type="Proteomes" id="UP000326924"/>
    </source>
</evidence>
<dbReference type="Proteomes" id="UP000326924">
    <property type="component" value="Unassembled WGS sequence"/>
</dbReference>
<evidence type="ECO:0000313" key="2">
    <source>
        <dbReference type="EMBL" id="KAA8911399.1"/>
    </source>
</evidence>
<dbReference type="AlphaFoldDB" id="A0A5J5F5B6"/>
<keyword evidence="1" id="KW-0732">Signal</keyword>
<feature type="chain" id="PRO_5023824148" evidence="1">
    <location>
        <begin position="20"/>
        <end position="122"/>
    </location>
</feature>
<comment type="caution">
    <text evidence="2">The sequence shown here is derived from an EMBL/GenBank/DDBJ whole genome shotgun (WGS) entry which is preliminary data.</text>
</comment>
<accession>A0A5J5F5B6</accession>
<proteinExistence type="predicted"/>
<keyword evidence="3" id="KW-1185">Reference proteome</keyword>
<protein>
    <submittedName>
        <fullName evidence="2">Uncharacterized protein</fullName>
    </submittedName>
</protein>
<organism evidence="2 3">
    <name type="scientific">Sphaerosporella brunnea</name>
    <dbReference type="NCBI Taxonomy" id="1250544"/>
    <lineage>
        <taxon>Eukaryota</taxon>
        <taxon>Fungi</taxon>
        <taxon>Dikarya</taxon>
        <taxon>Ascomycota</taxon>
        <taxon>Pezizomycotina</taxon>
        <taxon>Pezizomycetes</taxon>
        <taxon>Pezizales</taxon>
        <taxon>Pyronemataceae</taxon>
        <taxon>Sphaerosporella</taxon>
    </lineage>
</organism>
<sequence>MELLLQWLPSMALMVNLLAGRVGQCWYYTHSIMWICSILGIVEAKHGHIDVGHLLAIAAEDFDLTVRPGSATTGFGLKAISEDRLSRGPTPNRFLSLDGWLPVDEQGIVTADFPGALQLAAG</sequence>
<dbReference type="InParanoid" id="A0A5J5F5B6"/>
<evidence type="ECO:0000256" key="1">
    <source>
        <dbReference type="SAM" id="SignalP"/>
    </source>
</evidence>
<gene>
    <name evidence="2" type="ORF">FN846DRAFT_917131</name>
</gene>
<dbReference type="EMBL" id="VXIS01000036">
    <property type="protein sequence ID" value="KAA8911399.1"/>
    <property type="molecule type" value="Genomic_DNA"/>
</dbReference>